<dbReference type="PANTHER" id="PTHR31909">
    <property type="entry name" value="CHROMOSOME 20 ORF85 FAMILY MEMBER"/>
    <property type="match status" value="1"/>
</dbReference>
<evidence type="ECO:0000313" key="2">
    <source>
        <dbReference type="Proteomes" id="UP001190640"/>
    </source>
</evidence>
<keyword evidence="2" id="KW-1185">Reference proteome</keyword>
<dbReference type="CTD" id="130813"/>
<dbReference type="Proteomes" id="UP001190640">
    <property type="component" value="Chromosome 1"/>
</dbReference>
<protein>
    <submittedName>
        <fullName evidence="3">Uncharacterized protein C2orf50 homolog</fullName>
    </submittedName>
</protein>
<dbReference type="PANTHER" id="PTHR31909:SF2">
    <property type="entry name" value="RIKEN CDNA 2410004P03 GENE"/>
    <property type="match status" value="1"/>
</dbReference>
<sequence length="191" mass="22078">MLGERVGNVEDLPKFSTDNPTSRTTGSSRRKESRANGRWRTTSAGYQLPISSRVGDFSSSPSLSSTQVGRSTLNLAKQSSKTQEEQQENLKDDQVQQDKIWREFVDAERRATKYWYQNWSFLKDYDSMGKKKEHKPLPEYESVFSDRIPNTNSRIIGSRMNTDLGKTLVKMDYFFNYGRRKNKLGQELQPS</sequence>
<dbReference type="GeneID" id="129344018"/>
<dbReference type="Pfam" id="PF14945">
    <property type="entry name" value="LLC1"/>
    <property type="match status" value="1"/>
</dbReference>
<dbReference type="InterPro" id="IPR020339">
    <property type="entry name" value="C20orf85-like"/>
</dbReference>
<reference evidence="3" key="1">
    <citation type="submission" date="2025-08" db="UniProtKB">
        <authorList>
            <consortium name="RefSeq"/>
        </authorList>
    </citation>
    <scope>IDENTIFICATION</scope>
    <source>
        <tissue evidence="3">Blood</tissue>
    </source>
</reference>
<feature type="region of interest" description="Disordered" evidence="1">
    <location>
        <begin position="1"/>
        <end position="69"/>
    </location>
</feature>
<dbReference type="AlphaFoldDB" id="A0AA97KJM9"/>
<feature type="compositionally biased region" description="Polar residues" evidence="1">
    <location>
        <begin position="16"/>
        <end position="27"/>
    </location>
</feature>
<gene>
    <name evidence="3" type="primary">C1H2orf50</name>
</gene>
<name>A0AA97KJM9_EUBMA</name>
<proteinExistence type="predicted"/>
<accession>A0AA97KJM9</accession>
<dbReference type="RefSeq" id="XP_054856466.1">
    <property type="nucleotide sequence ID" value="XM_055000491.1"/>
</dbReference>
<evidence type="ECO:0000256" key="1">
    <source>
        <dbReference type="SAM" id="MobiDB-lite"/>
    </source>
</evidence>
<organism evidence="2 3">
    <name type="scientific">Eublepharis macularius</name>
    <name type="common">Leopard gecko</name>
    <name type="synonym">Cyrtodactylus macularius</name>
    <dbReference type="NCBI Taxonomy" id="481883"/>
    <lineage>
        <taxon>Eukaryota</taxon>
        <taxon>Metazoa</taxon>
        <taxon>Chordata</taxon>
        <taxon>Craniata</taxon>
        <taxon>Vertebrata</taxon>
        <taxon>Euteleostomi</taxon>
        <taxon>Lepidosauria</taxon>
        <taxon>Squamata</taxon>
        <taxon>Bifurcata</taxon>
        <taxon>Gekkota</taxon>
        <taxon>Eublepharidae</taxon>
        <taxon>Eublepharinae</taxon>
        <taxon>Eublepharis</taxon>
    </lineage>
</organism>
<feature type="compositionally biased region" description="Polar residues" evidence="1">
    <location>
        <begin position="57"/>
        <end position="69"/>
    </location>
</feature>
<evidence type="ECO:0000313" key="3">
    <source>
        <dbReference type="RefSeq" id="XP_054856466.1"/>
    </source>
</evidence>
<dbReference type="KEGG" id="emc:129344018"/>